<dbReference type="SUPFAM" id="SSF46785">
    <property type="entry name" value="Winged helix' DNA-binding domain"/>
    <property type="match status" value="1"/>
</dbReference>
<dbReference type="Proteomes" id="UP000029734">
    <property type="component" value="Unassembled WGS sequence"/>
</dbReference>
<organism evidence="5 6">
    <name type="scientific">Paenibacillus wynnii</name>
    <dbReference type="NCBI Taxonomy" id="268407"/>
    <lineage>
        <taxon>Bacteria</taxon>
        <taxon>Bacillati</taxon>
        <taxon>Bacillota</taxon>
        <taxon>Bacilli</taxon>
        <taxon>Bacillales</taxon>
        <taxon>Paenibacillaceae</taxon>
        <taxon>Paenibacillus</taxon>
    </lineage>
</organism>
<keyword evidence="1" id="KW-0805">Transcription regulation</keyword>
<dbReference type="CDD" id="cd01541">
    <property type="entry name" value="PBP1_AraR"/>
    <property type="match status" value="1"/>
</dbReference>
<dbReference type="InterPro" id="IPR033532">
    <property type="entry name" value="AraR_ligand_bind_dom"/>
</dbReference>
<dbReference type="Pfam" id="PF13377">
    <property type="entry name" value="Peripla_BP_3"/>
    <property type="match status" value="1"/>
</dbReference>
<evidence type="ECO:0000256" key="1">
    <source>
        <dbReference type="ARBA" id="ARBA00023015"/>
    </source>
</evidence>
<evidence type="ECO:0000256" key="3">
    <source>
        <dbReference type="ARBA" id="ARBA00023163"/>
    </source>
</evidence>
<dbReference type="PROSITE" id="PS50949">
    <property type="entry name" value="HTH_GNTR"/>
    <property type="match status" value="1"/>
</dbReference>
<dbReference type="FunFam" id="1.10.10.10:FF:000079">
    <property type="entry name" value="GntR family transcriptional regulator"/>
    <property type="match status" value="1"/>
</dbReference>
<dbReference type="STRING" id="268407.PWYN_27075"/>
<dbReference type="Gene3D" id="1.10.10.10">
    <property type="entry name" value="Winged helix-like DNA-binding domain superfamily/Winged helix DNA-binding domain"/>
    <property type="match status" value="1"/>
</dbReference>
<dbReference type="InterPro" id="IPR046335">
    <property type="entry name" value="LacI/GalR-like_sensor"/>
</dbReference>
<dbReference type="SMART" id="SM00345">
    <property type="entry name" value="HTH_GNTR"/>
    <property type="match status" value="1"/>
</dbReference>
<keyword evidence="6" id="KW-1185">Reference proteome</keyword>
<dbReference type="SUPFAM" id="SSF53822">
    <property type="entry name" value="Periplasmic binding protein-like I"/>
    <property type="match status" value="1"/>
</dbReference>
<dbReference type="PRINTS" id="PR00035">
    <property type="entry name" value="HTHGNTR"/>
</dbReference>
<accession>A0A098M837</accession>
<dbReference type="PANTHER" id="PTHR30146:SF150">
    <property type="entry name" value="ARABINOSE METABOLISM TRANSCRIPTIONAL REPRESSOR"/>
    <property type="match status" value="1"/>
</dbReference>
<dbReference type="InterPro" id="IPR036388">
    <property type="entry name" value="WH-like_DNA-bd_sf"/>
</dbReference>
<gene>
    <name evidence="5" type="ORF">PWYN_27075</name>
</gene>
<dbReference type="GO" id="GO:0003700">
    <property type="term" value="F:DNA-binding transcription factor activity"/>
    <property type="evidence" value="ECO:0007669"/>
    <property type="project" value="InterPro"/>
</dbReference>
<dbReference type="RefSeq" id="WP_036658055.1">
    <property type="nucleotide sequence ID" value="NZ_JQCR01000003.1"/>
</dbReference>
<dbReference type="CDD" id="cd07377">
    <property type="entry name" value="WHTH_GntR"/>
    <property type="match status" value="1"/>
</dbReference>
<keyword evidence="3" id="KW-0804">Transcription</keyword>
<dbReference type="EMBL" id="JQCR01000003">
    <property type="protein sequence ID" value="KGE18196.1"/>
    <property type="molecule type" value="Genomic_DNA"/>
</dbReference>
<dbReference type="Pfam" id="PF00392">
    <property type="entry name" value="GntR"/>
    <property type="match status" value="1"/>
</dbReference>
<dbReference type="AlphaFoldDB" id="A0A098M837"/>
<dbReference type="InterPro" id="IPR028082">
    <property type="entry name" value="Peripla_BP_I"/>
</dbReference>
<reference evidence="5 6" key="2">
    <citation type="submission" date="2014-10" db="EMBL/GenBank/DDBJ databases">
        <title>Comparative genomics of the Paenibacillus odorifer group.</title>
        <authorList>
            <person name="Tsai Y.-C."/>
            <person name="Martin N."/>
            <person name="Korlach J."/>
            <person name="Wiedmann M."/>
        </authorList>
    </citation>
    <scope>NUCLEOTIDE SEQUENCE [LARGE SCALE GENOMIC DNA]</scope>
    <source>
        <strain evidence="5 6">DSM 18334</strain>
    </source>
</reference>
<keyword evidence="2" id="KW-0238">DNA-binding</keyword>
<dbReference type="PANTHER" id="PTHR30146">
    <property type="entry name" value="LACI-RELATED TRANSCRIPTIONAL REPRESSOR"/>
    <property type="match status" value="1"/>
</dbReference>
<name>A0A098M837_9BACL</name>
<proteinExistence type="predicted"/>
<comment type="caution">
    <text evidence="5">The sequence shown here is derived from an EMBL/GenBank/DDBJ whole genome shotgun (WGS) entry which is preliminary data.</text>
</comment>
<dbReference type="InterPro" id="IPR000524">
    <property type="entry name" value="Tscrpt_reg_HTH_GntR"/>
</dbReference>
<reference evidence="5 6" key="1">
    <citation type="submission" date="2014-08" db="EMBL/GenBank/DDBJ databases">
        <authorList>
            <person name="den Bakker H.C."/>
        </authorList>
    </citation>
    <scope>NUCLEOTIDE SEQUENCE [LARGE SCALE GENOMIC DNA]</scope>
    <source>
        <strain evidence="5 6">DSM 18334</strain>
    </source>
</reference>
<evidence type="ECO:0000313" key="6">
    <source>
        <dbReference type="Proteomes" id="UP000029734"/>
    </source>
</evidence>
<dbReference type="InterPro" id="IPR036390">
    <property type="entry name" value="WH_DNA-bd_sf"/>
</dbReference>
<protein>
    <submittedName>
        <fullName evidence="5">GntR family transcriptional regulator</fullName>
    </submittedName>
</protein>
<feature type="domain" description="HTH gntR-type" evidence="4">
    <location>
        <begin position="6"/>
        <end position="74"/>
    </location>
</feature>
<dbReference type="OrthoDB" id="9813468at2"/>
<evidence type="ECO:0000256" key="2">
    <source>
        <dbReference type="ARBA" id="ARBA00023125"/>
    </source>
</evidence>
<dbReference type="GO" id="GO:0000976">
    <property type="term" value="F:transcription cis-regulatory region binding"/>
    <property type="evidence" value="ECO:0007669"/>
    <property type="project" value="TreeGrafter"/>
</dbReference>
<sequence length="365" mass="41225">MTDKPKPKYMQLKLELLSWIESGVLKPDDQTPSEHEIAAQFGMSRQTVRQALGQLEKEGRLYRLQGKGTFVARQDTRPLQQSSMIGMMTTHISDYIFPHIVRGAEAKLRSSGYSMMLSSTDNDKDKERENLELMLSQPFKGLIIEPTKSAQGNPNLNLYLSLEIHRIPFIMINERYPELHCPCLKLDDEAGGFMAAEHLIELGHRDIAGFFKTDDLQGANRLKGFTRAFHKHRLPLGKDTITHYTTEQKHTVPYKAALTMLQQQQRPTAFVCYNDELAVLLLEAVRQTGLSVPDDLSIIGFDDSSLATATEVKMTTLSHPKMEMGVQAANMLIDMMEKRTAEAPKDIIYKPELIIRGSTKAFVTV</sequence>
<evidence type="ECO:0000259" key="4">
    <source>
        <dbReference type="PROSITE" id="PS50949"/>
    </source>
</evidence>
<evidence type="ECO:0000313" key="5">
    <source>
        <dbReference type="EMBL" id="KGE18196.1"/>
    </source>
</evidence>
<dbReference type="eggNOG" id="COG1609">
    <property type="taxonomic scope" value="Bacteria"/>
</dbReference>
<dbReference type="Gene3D" id="3.40.50.2300">
    <property type="match status" value="2"/>
</dbReference>